<reference evidence="1" key="1">
    <citation type="submission" date="2013-04" db="EMBL/GenBank/DDBJ databases">
        <title>Comparative Genomics of Relapsing Fever Spirochetes.</title>
        <authorList>
            <person name="Schwan T.G."/>
            <person name="Raffel S.J."/>
            <person name="Porcella S.F."/>
            <person name="Martens C.A."/>
            <person name="Bruno D.P."/>
            <person name="Ricklefs S.M."/>
            <person name="Barbian K.B."/>
        </authorList>
    </citation>
    <scope>NUCLEOTIDE SEQUENCE</scope>
    <source>
        <strain evidence="1">Co53</strain>
        <plasmid evidence="1">unnamed</plasmid>
    </source>
</reference>
<protein>
    <submittedName>
        <fullName evidence="1">Uncharacterized protein</fullName>
    </submittedName>
</protein>
<geneLocation type="plasmid" evidence="1">
    <name>unnamed</name>
</geneLocation>
<dbReference type="EMBL" id="CP005786">
    <property type="protein sequence ID" value="AHH11880.1"/>
    <property type="molecule type" value="Genomic_DNA"/>
</dbReference>
<accession>W5SYE4</accession>
<gene>
    <name evidence="1" type="ORF">BCO_0900158</name>
</gene>
<organism evidence="1">
    <name type="scientific">Borrelia coriaceae ATCC 43381</name>
    <dbReference type="NCBI Taxonomy" id="1408429"/>
    <lineage>
        <taxon>Bacteria</taxon>
        <taxon>Pseudomonadati</taxon>
        <taxon>Spirochaetota</taxon>
        <taxon>Spirochaetia</taxon>
        <taxon>Spirochaetales</taxon>
        <taxon>Borreliaceae</taxon>
        <taxon>Borrelia</taxon>
    </lineage>
</organism>
<keyword evidence="1" id="KW-0614">Plasmid</keyword>
<dbReference type="AlphaFoldDB" id="W5SYE4"/>
<sequence>MFEFYDLYFKLFQLQHQHHDLLTAKNVQEGKKE</sequence>
<name>W5SYE4_9SPIR</name>
<evidence type="ECO:0000313" key="1">
    <source>
        <dbReference type="EMBL" id="AHH11880.1"/>
    </source>
</evidence>
<dbReference type="HOGENOM" id="CLU_3380824_0_0_12"/>
<proteinExistence type="predicted"/>